<evidence type="ECO:0000256" key="5">
    <source>
        <dbReference type="ARBA" id="ARBA00022801"/>
    </source>
</evidence>
<comment type="pathway">
    <text evidence="7">Polyol metabolism; myo-inositol biosynthesis; myo-inositol from D-glucose 6-phosphate: step 2/2.</text>
</comment>
<dbReference type="Gene3D" id="3.30.540.10">
    <property type="entry name" value="Fructose-1,6-Bisphosphatase, subunit A, domain 1"/>
    <property type="match status" value="1"/>
</dbReference>
<name>A0ABR2VYD8_9FUNG</name>
<keyword evidence="4 7" id="KW-0479">Metal-binding</keyword>
<dbReference type="InterPro" id="IPR020583">
    <property type="entry name" value="Inositol_monoP_metal-BS"/>
</dbReference>
<comment type="caution">
    <text evidence="8">The sequence shown here is derived from an EMBL/GenBank/DDBJ whole genome shotgun (WGS) entry which is preliminary data.</text>
</comment>
<dbReference type="CDD" id="cd01639">
    <property type="entry name" value="IMPase"/>
    <property type="match status" value="1"/>
</dbReference>
<protein>
    <recommendedName>
        <fullName evidence="7">Inositol-1-monophosphatase</fullName>
        <ecNumber evidence="7">3.1.3.25</ecNumber>
    </recommendedName>
</protein>
<dbReference type="PANTHER" id="PTHR20854:SF4">
    <property type="entry name" value="INOSITOL-1-MONOPHOSPHATASE-RELATED"/>
    <property type="match status" value="1"/>
</dbReference>
<evidence type="ECO:0000256" key="3">
    <source>
        <dbReference type="ARBA" id="ARBA00009759"/>
    </source>
</evidence>
<keyword evidence="9" id="KW-1185">Reference proteome</keyword>
<evidence type="ECO:0000256" key="6">
    <source>
        <dbReference type="ARBA" id="ARBA00022842"/>
    </source>
</evidence>
<dbReference type="EMBL" id="JASJQH010007356">
    <property type="protein sequence ID" value="KAK9710233.1"/>
    <property type="molecule type" value="Genomic_DNA"/>
</dbReference>
<dbReference type="InterPro" id="IPR033942">
    <property type="entry name" value="IMPase"/>
</dbReference>
<dbReference type="SUPFAM" id="SSF56655">
    <property type="entry name" value="Carbohydrate phosphatase"/>
    <property type="match status" value="1"/>
</dbReference>
<dbReference type="Pfam" id="PF00459">
    <property type="entry name" value="Inositol_P"/>
    <property type="match status" value="1"/>
</dbReference>
<dbReference type="InterPro" id="IPR020550">
    <property type="entry name" value="Inositol_monophosphatase_CS"/>
</dbReference>
<evidence type="ECO:0000256" key="1">
    <source>
        <dbReference type="ARBA" id="ARBA00001033"/>
    </source>
</evidence>
<keyword evidence="6 7" id="KW-0460">Magnesium</keyword>
<evidence type="ECO:0000256" key="4">
    <source>
        <dbReference type="ARBA" id="ARBA00022723"/>
    </source>
</evidence>
<dbReference type="Gene3D" id="3.40.190.80">
    <property type="match status" value="1"/>
</dbReference>
<comment type="catalytic activity">
    <reaction evidence="1 7">
        <text>a myo-inositol phosphate + H2O = myo-inositol + phosphate</text>
        <dbReference type="Rhea" id="RHEA:24056"/>
        <dbReference type="ChEBI" id="CHEBI:15377"/>
        <dbReference type="ChEBI" id="CHEBI:17268"/>
        <dbReference type="ChEBI" id="CHEBI:43474"/>
        <dbReference type="ChEBI" id="CHEBI:84139"/>
        <dbReference type="EC" id="3.1.3.25"/>
    </reaction>
</comment>
<evidence type="ECO:0000313" key="8">
    <source>
        <dbReference type="EMBL" id="KAK9710233.1"/>
    </source>
</evidence>
<dbReference type="PROSITE" id="PS00629">
    <property type="entry name" value="IMP_1"/>
    <property type="match status" value="1"/>
</dbReference>
<comment type="cofactor">
    <cofactor evidence="2 7">
        <name>Mg(2+)</name>
        <dbReference type="ChEBI" id="CHEBI:18420"/>
    </cofactor>
</comment>
<proteinExistence type="inferred from homology"/>
<evidence type="ECO:0000313" key="9">
    <source>
        <dbReference type="Proteomes" id="UP001479436"/>
    </source>
</evidence>
<dbReference type="Proteomes" id="UP001479436">
    <property type="component" value="Unassembled WGS sequence"/>
</dbReference>
<dbReference type="EC" id="3.1.3.25" evidence="7"/>
<sequence length="341" mass="36763">MSLESNSTVSIEMSQPTSVEEIIPFLEYAVLVAREAGAIIKDVFYSKSTSLHIKDENPTDLVTATDQLVEKLVFGKLKEKYPHHKFVGEETTASGEAWKLTDEPTWIVDPIDGTTNFVHGFPFVAVSIGLAINKEPVVGVVYNPILDELYTGAKGYGAQLNGATLPLTHPNPPPLPDLAHCLFVTEYGADRNPSVINSKVSSIHRMASANSSVPAGGHVRGIRSTGSAALNLCMLARGGSDIYWEIGVHVWDIAAAMIILQESGGLVVDGTGRWGVGAKPREEWSQEIRNLNINILGRKVLGIRAAGDSSDGTSGKENSYRILEEALSLFEDISVDHDGNI</sequence>
<accession>A0ABR2VYD8</accession>
<evidence type="ECO:0000256" key="2">
    <source>
        <dbReference type="ARBA" id="ARBA00001946"/>
    </source>
</evidence>
<gene>
    <name evidence="8" type="ORF">K7432_008556</name>
</gene>
<dbReference type="PANTHER" id="PTHR20854">
    <property type="entry name" value="INOSITOL MONOPHOSPHATASE"/>
    <property type="match status" value="1"/>
</dbReference>
<reference evidence="8 9" key="1">
    <citation type="submission" date="2023-04" db="EMBL/GenBank/DDBJ databases">
        <title>Genome of Basidiobolus ranarum AG-B5.</title>
        <authorList>
            <person name="Stajich J.E."/>
            <person name="Carter-House D."/>
            <person name="Gryganskyi A."/>
        </authorList>
    </citation>
    <scope>NUCLEOTIDE SEQUENCE [LARGE SCALE GENOMIC DNA]</scope>
    <source>
        <strain evidence="8 9">AG-B5</strain>
    </source>
</reference>
<keyword evidence="5 7" id="KW-0378">Hydrolase</keyword>
<dbReference type="PRINTS" id="PR00377">
    <property type="entry name" value="IMPHPHTASES"/>
</dbReference>
<evidence type="ECO:0000256" key="7">
    <source>
        <dbReference type="RuleBase" id="RU364068"/>
    </source>
</evidence>
<dbReference type="PROSITE" id="PS00630">
    <property type="entry name" value="IMP_2"/>
    <property type="match status" value="1"/>
</dbReference>
<dbReference type="InterPro" id="IPR000760">
    <property type="entry name" value="Inositol_monophosphatase-like"/>
</dbReference>
<comment type="similarity">
    <text evidence="3 7">Belongs to the inositol monophosphatase superfamily.</text>
</comment>
<organism evidence="8 9">
    <name type="scientific">Basidiobolus ranarum</name>
    <dbReference type="NCBI Taxonomy" id="34480"/>
    <lineage>
        <taxon>Eukaryota</taxon>
        <taxon>Fungi</taxon>
        <taxon>Fungi incertae sedis</taxon>
        <taxon>Zoopagomycota</taxon>
        <taxon>Entomophthoromycotina</taxon>
        <taxon>Basidiobolomycetes</taxon>
        <taxon>Basidiobolales</taxon>
        <taxon>Basidiobolaceae</taxon>
        <taxon>Basidiobolus</taxon>
    </lineage>
</organism>